<dbReference type="PANTHER" id="PTHR43622:SF1">
    <property type="entry name" value="3-DEHYDROQUINATE SYNTHASE"/>
    <property type="match status" value="1"/>
</dbReference>
<evidence type="ECO:0000313" key="12">
    <source>
        <dbReference type="EMBL" id="PID58345.1"/>
    </source>
</evidence>
<feature type="binding site" evidence="8">
    <location>
        <position position="130"/>
    </location>
    <ligand>
        <name>NAD(+)</name>
        <dbReference type="ChEBI" id="CHEBI:57540"/>
    </ligand>
</feature>
<sequence length="349" mass="38325">MITYRIRGSSGESLIVLGESLDHLDRYITNRNCAIVTDEHIAKLYGDRFPSGELILTGCGEQHKTLRTVEMLYQRFLDARLDRSSLVLAVGGGLVSDMAGFAASTYLRGLRFGVVATTLLAQVDAGVGGKTGVNFQGYKNTIGVFAQPEFVLMNFEVLRTLPPRVLGCGFAEAIKHGAIADPDLFCFMEDHVQSICALEASAVERIVNDSVRIKAAVVNNDEKEDGDRRKLNFGHTFGHAVEKTLGLPHGESVAIGMMVAAELSHNKGGLSRTEVERLRQLLEAYGLPTSIESDKTALKEAMQRDKKRYGTRIRFVLLEELGRAVVEDLDLEELETAIDNMHSAKEGRP</sequence>
<feature type="binding site" evidence="8">
    <location>
        <position position="235"/>
    </location>
    <ligand>
        <name>Zn(2+)</name>
        <dbReference type="ChEBI" id="CHEBI:29105"/>
    </ligand>
</feature>
<evidence type="ECO:0000256" key="8">
    <source>
        <dbReference type="HAMAP-Rule" id="MF_00110"/>
    </source>
</evidence>
<dbReference type="InterPro" id="IPR030963">
    <property type="entry name" value="DHQ_synth_fam"/>
</dbReference>
<comment type="caution">
    <text evidence="12">The sequence shown here is derived from an EMBL/GenBank/DDBJ whole genome shotgun (WGS) entry which is preliminary data.</text>
</comment>
<dbReference type="Gene3D" id="3.40.50.1970">
    <property type="match status" value="1"/>
</dbReference>
<dbReference type="InterPro" id="IPR056179">
    <property type="entry name" value="DHQS_C"/>
</dbReference>
<evidence type="ECO:0000256" key="6">
    <source>
        <dbReference type="ARBA" id="ARBA00023239"/>
    </source>
</evidence>
<organism evidence="12 13">
    <name type="scientific">candidate division KSB3 bacterium</name>
    <dbReference type="NCBI Taxonomy" id="2044937"/>
    <lineage>
        <taxon>Bacteria</taxon>
        <taxon>candidate division KSB3</taxon>
    </lineage>
</organism>
<keyword evidence="8" id="KW-0028">Amino-acid biosynthesis</keyword>
<keyword evidence="7 8" id="KW-0170">Cobalt</keyword>
<evidence type="ECO:0000256" key="9">
    <source>
        <dbReference type="NCBIfam" id="TIGR01357"/>
    </source>
</evidence>
<keyword evidence="8" id="KW-0057">Aromatic amino acid biosynthesis</keyword>
<accession>A0A2G6E8F3</accession>
<comment type="subcellular location">
    <subcellularLocation>
        <location evidence="8">Cytoplasm</location>
    </subcellularLocation>
</comment>
<comment type="pathway">
    <text evidence="8">Metabolic intermediate biosynthesis; chorismate biosynthesis; chorismate from D-erythrose 4-phosphate and phosphoenolpyruvate: step 2/7.</text>
</comment>
<dbReference type="Pfam" id="PF24621">
    <property type="entry name" value="DHQS_C"/>
    <property type="match status" value="1"/>
</dbReference>
<gene>
    <name evidence="8 12" type="primary">aroB</name>
    <name evidence="12" type="ORF">CSB45_04565</name>
</gene>
<feature type="binding site" evidence="8">
    <location>
        <position position="139"/>
    </location>
    <ligand>
        <name>NAD(+)</name>
        <dbReference type="ChEBI" id="CHEBI:57540"/>
    </ligand>
</feature>
<comment type="function">
    <text evidence="8">Catalyzes the conversion of 3-deoxy-D-arabino-heptulosonate 7-phosphate (DAHP) to dehydroquinate (DHQ).</text>
</comment>
<dbReference type="AlphaFoldDB" id="A0A2G6E8F3"/>
<keyword evidence="8" id="KW-0963">Cytoplasm</keyword>
<evidence type="ECO:0000256" key="2">
    <source>
        <dbReference type="ARBA" id="ARBA00022723"/>
    </source>
</evidence>
<protein>
    <recommendedName>
        <fullName evidence="8 9">3-dehydroquinate synthase</fullName>
        <shortName evidence="8">DHQS</shortName>
        <ecNumber evidence="8 9">4.2.3.4</ecNumber>
    </recommendedName>
</protein>
<dbReference type="InterPro" id="IPR050071">
    <property type="entry name" value="Dehydroquinate_synthase"/>
</dbReference>
<dbReference type="Proteomes" id="UP000229740">
    <property type="component" value="Unassembled WGS sequence"/>
</dbReference>
<dbReference type="CDD" id="cd08195">
    <property type="entry name" value="DHQS"/>
    <property type="match status" value="1"/>
</dbReference>
<comment type="cofactor">
    <cofactor evidence="8">
        <name>Co(2+)</name>
        <dbReference type="ChEBI" id="CHEBI:48828"/>
    </cofactor>
    <cofactor evidence="8">
        <name>Zn(2+)</name>
        <dbReference type="ChEBI" id="CHEBI:29105"/>
    </cofactor>
    <text evidence="8">Binds 1 divalent metal cation per subunit. Can use either Co(2+) or Zn(2+).</text>
</comment>
<dbReference type="InterPro" id="IPR016037">
    <property type="entry name" value="DHQ_synth_AroB"/>
</dbReference>
<dbReference type="GO" id="GO:0008652">
    <property type="term" value="P:amino acid biosynthetic process"/>
    <property type="evidence" value="ECO:0007669"/>
    <property type="project" value="UniProtKB-KW"/>
</dbReference>
<dbReference type="SUPFAM" id="SSF56796">
    <property type="entry name" value="Dehydroquinate synthase-like"/>
    <property type="match status" value="1"/>
</dbReference>
<proteinExistence type="inferred from homology"/>
<dbReference type="GO" id="GO:0003856">
    <property type="term" value="F:3-dehydroquinate synthase activity"/>
    <property type="evidence" value="ECO:0007669"/>
    <property type="project" value="UniProtKB-UniRule"/>
</dbReference>
<dbReference type="GO" id="GO:0009073">
    <property type="term" value="P:aromatic amino acid family biosynthetic process"/>
    <property type="evidence" value="ECO:0007669"/>
    <property type="project" value="UniProtKB-KW"/>
</dbReference>
<dbReference type="EC" id="4.2.3.4" evidence="8 9"/>
<dbReference type="UniPathway" id="UPA00053">
    <property type="reaction ID" value="UER00085"/>
</dbReference>
<dbReference type="HAMAP" id="MF_00110">
    <property type="entry name" value="DHQ_synthase"/>
    <property type="match status" value="1"/>
</dbReference>
<feature type="domain" description="3-dehydroquinate synthase C-terminal" evidence="11">
    <location>
        <begin position="169"/>
        <end position="307"/>
    </location>
</feature>
<evidence type="ECO:0000259" key="10">
    <source>
        <dbReference type="Pfam" id="PF01761"/>
    </source>
</evidence>
<evidence type="ECO:0000313" key="13">
    <source>
        <dbReference type="Proteomes" id="UP000229740"/>
    </source>
</evidence>
<evidence type="ECO:0000256" key="5">
    <source>
        <dbReference type="ARBA" id="ARBA00023027"/>
    </source>
</evidence>
<dbReference type="NCBIfam" id="TIGR01357">
    <property type="entry name" value="aroB"/>
    <property type="match status" value="1"/>
</dbReference>
<comment type="caution">
    <text evidence="8">Lacks conserved residue(s) required for the propagation of feature annotation.</text>
</comment>
<comment type="similarity">
    <text evidence="8">Belongs to the sugar phosphate cyclases superfamily. Dehydroquinate synthase family.</text>
</comment>
<name>A0A2G6E8F3_9BACT</name>
<dbReference type="Gene3D" id="1.20.1090.10">
    <property type="entry name" value="Dehydroquinate synthase-like - alpha domain"/>
    <property type="match status" value="1"/>
</dbReference>
<evidence type="ECO:0000256" key="4">
    <source>
        <dbReference type="ARBA" id="ARBA00022833"/>
    </source>
</evidence>
<keyword evidence="4 8" id="KW-0862">Zinc</keyword>
<reference evidence="12 13" key="1">
    <citation type="submission" date="2017-10" db="EMBL/GenBank/DDBJ databases">
        <title>Novel microbial diversity and functional potential in the marine mammal oral microbiome.</title>
        <authorList>
            <person name="Dudek N.K."/>
            <person name="Sun C.L."/>
            <person name="Burstein D."/>
            <person name="Kantor R.S."/>
            <person name="Aliaga Goltsman D.S."/>
            <person name="Bik E.M."/>
            <person name="Thomas B.C."/>
            <person name="Banfield J.F."/>
            <person name="Relman D.A."/>
        </authorList>
    </citation>
    <scope>NUCLEOTIDE SEQUENCE [LARGE SCALE GENOMIC DNA]</scope>
    <source>
        <strain evidence="12">DOLZORAL124_49_17</strain>
    </source>
</reference>
<comment type="cofactor">
    <cofactor evidence="1 8">
        <name>NAD(+)</name>
        <dbReference type="ChEBI" id="CHEBI:57540"/>
    </cofactor>
</comment>
<feature type="domain" description="3-dehydroquinate synthase N-terminal" evidence="10">
    <location>
        <begin position="59"/>
        <end position="165"/>
    </location>
</feature>
<evidence type="ECO:0000256" key="7">
    <source>
        <dbReference type="ARBA" id="ARBA00023285"/>
    </source>
</evidence>
<dbReference type="PIRSF" id="PIRSF001455">
    <property type="entry name" value="DHQ_synth"/>
    <property type="match status" value="1"/>
</dbReference>
<comment type="catalytic activity">
    <reaction evidence="8">
        <text>7-phospho-2-dehydro-3-deoxy-D-arabino-heptonate = 3-dehydroquinate + phosphate</text>
        <dbReference type="Rhea" id="RHEA:21968"/>
        <dbReference type="ChEBI" id="CHEBI:32364"/>
        <dbReference type="ChEBI" id="CHEBI:43474"/>
        <dbReference type="ChEBI" id="CHEBI:58394"/>
        <dbReference type="EC" id="4.2.3.4"/>
    </reaction>
</comment>
<keyword evidence="5 8" id="KW-0520">NAD</keyword>
<dbReference type="GO" id="GO:0000166">
    <property type="term" value="F:nucleotide binding"/>
    <property type="evidence" value="ECO:0007669"/>
    <property type="project" value="UniProtKB-KW"/>
</dbReference>
<feature type="binding site" evidence="8">
    <location>
        <begin position="117"/>
        <end position="118"/>
    </location>
    <ligand>
        <name>NAD(+)</name>
        <dbReference type="ChEBI" id="CHEBI:57540"/>
    </ligand>
</feature>
<keyword evidence="6 8" id="KW-0456">Lyase</keyword>
<evidence type="ECO:0000256" key="3">
    <source>
        <dbReference type="ARBA" id="ARBA00022741"/>
    </source>
</evidence>
<dbReference type="GO" id="GO:0005737">
    <property type="term" value="C:cytoplasm"/>
    <property type="evidence" value="ECO:0007669"/>
    <property type="project" value="UniProtKB-SubCell"/>
</dbReference>
<keyword evidence="2 8" id="KW-0479">Metal-binding</keyword>
<dbReference type="PANTHER" id="PTHR43622">
    <property type="entry name" value="3-DEHYDROQUINATE SYNTHASE"/>
    <property type="match status" value="1"/>
</dbReference>
<feature type="binding site" evidence="8">
    <location>
        <position position="249"/>
    </location>
    <ligand>
        <name>Zn(2+)</name>
        <dbReference type="ChEBI" id="CHEBI:29105"/>
    </ligand>
</feature>
<evidence type="ECO:0000259" key="11">
    <source>
        <dbReference type="Pfam" id="PF24621"/>
    </source>
</evidence>
<keyword evidence="3 8" id="KW-0547">Nucleotide-binding</keyword>
<dbReference type="InterPro" id="IPR030960">
    <property type="entry name" value="DHQS/DOIS_N"/>
</dbReference>
<dbReference type="GO" id="GO:0046872">
    <property type="term" value="F:metal ion binding"/>
    <property type="evidence" value="ECO:0007669"/>
    <property type="project" value="UniProtKB-KW"/>
</dbReference>
<feature type="binding site" evidence="8">
    <location>
        <position position="172"/>
    </location>
    <ligand>
        <name>Zn(2+)</name>
        <dbReference type="ChEBI" id="CHEBI:29105"/>
    </ligand>
</feature>
<dbReference type="Pfam" id="PF01761">
    <property type="entry name" value="DHQ_synthase"/>
    <property type="match status" value="1"/>
</dbReference>
<dbReference type="GO" id="GO:0009423">
    <property type="term" value="P:chorismate biosynthetic process"/>
    <property type="evidence" value="ECO:0007669"/>
    <property type="project" value="UniProtKB-UniRule"/>
</dbReference>
<evidence type="ECO:0000256" key="1">
    <source>
        <dbReference type="ARBA" id="ARBA00001911"/>
    </source>
</evidence>
<dbReference type="EMBL" id="PDPS01000023">
    <property type="protein sequence ID" value="PID58345.1"/>
    <property type="molecule type" value="Genomic_DNA"/>
</dbReference>